<keyword evidence="2" id="KW-0808">Transferase</keyword>
<evidence type="ECO:0000313" key="3">
    <source>
        <dbReference type="Proteomes" id="UP001151760"/>
    </source>
</evidence>
<evidence type="ECO:0000313" key="2">
    <source>
        <dbReference type="EMBL" id="GJU10696.1"/>
    </source>
</evidence>
<dbReference type="EMBL" id="BQNB010021852">
    <property type="protein sequence ID" value="GJU10696.1"/>
    <property type="molecule type" value="Genomic_DNA"/>
</dbReference>
<keyword evidence="3" id="KW-1185">Reference proteome</keyword>
<dbReference type="GO" id="GO:0003964">
    <property type="term" value="F:RNA-directed DNA polymerase activity"/>
    <property type="evidence" value="ECO:0007669"/>
    <property type="project" value="UniProtKB-KW"/>
</dbReference>
<keyword evidence="2" id="KW-0548">Nucleotidyltransferase</keyword>
<dbReference type="InterPro" id="IPR021109">
    <property type="entry name" value="Peptidase_aspartic_dom_sf"/>
</dbReference>
<dbReference type="Gene3D" id="2.40.70.10">
    <property type="entry name" value="Acid Proteases"/>
    <property type="match status" value="1"/>
</dbReference>
<feature type="compositionally biased region" description="Acidic residues" evidence="1">
    <location>
        <begin position="559"/>
        <end position="602"/>
    </location>
</feature>
<feature type="region of interest" description="Disordered" evidence="1">
    <location>
        <begin position="102"/>
        <end position="128"/>
    </location>
</feature>
<accession>A0ABQ5JEE4</accession>
<feature type="region of interest" description="Disordered" evidence="1">
    <location>
        <begin position="25"/>
        <end position="49"/>
    </location>
</feature>
<name>A0ABQ5JEE4_9ASTR</name>
<reference evidence="2" key="1">
    <citation type="journal article" date="2022" name="Int. J. Mol. Sci.">
        <title>Draft Genome of Tanacetum Coccineum: Genomic Comparison of Closely Related Tanacetum-Family Plants.</title>
        <authorList>
            <person name="Yamashiro T."/>
            <person name="Shiraishi A."/>
            <person name="Nakayama K."/>
            <person name="Satake H."/>
        </authorList>
    </citation>
    <scope>NUCLEOTIDE SEQUENCE</scope>
</reference>
<proteinExistence type="predicted"/>
<comment type="caution">
    <text evidence="2">The sequence shown here is derived from an EMBL/GenBank/DDBJ whole genome shotgun (WGS) entry which is preliminary data.</text>
</comment>
<evidence type="ECO:0000256" key="1">
    <source>
        <dbReference type="SAM" id="MobiDB-lite"/>
    </source>
</evidence>
<dbReference type="Proteomes" id="UP001151760">
    <property type="component" value="Unassembled WGS sequence"/>
</dbReference>
<dbReference type="PANTHER" id="PTHR33067:SF35">
    <property type="entry name" value="ASPARTIC PEPTIDASE DDI1-TYPE DOMAIN-CONTAINING PROTEIN"/>
    <property type="match status" value="1"/>
</dbReference>
<protein>
    <submittedName>
        <fullName evidence="2">Reverse transcriptase domain-containing protein</fullName>
    </submittedName>
</protein>
<dbReference type="PANTHER" id="PTHR33067">
    <property type="entry name" value="RNA-DIRECTED DNA POLYMERASE-RELATED"/>
    <property type="match status" value="1"/>
</dbReference>
<feature type="region of interest" description="Disordered" evidence="1">
    <location>
        <begin position="546"/>
        <end position="614"/>
    </location>
</feature>
<reference evidence="2" key="2">
    <citation type="submission" date="2022-01" db="EMBL/GenBank/DDBJ databases">
        <authorList>
            <person name="Yamashiro T."/>
            <person name="Shiraishi A."/>
            <person name="Satake H."/>
            <person name="Nakayama K."/>
        </authorList>
    </citation>
    <scope>NUCLEOTIDE SEQUENCE</scope>
</reference>
<gene>
    <name evidence="2" type="ORF">Tco_1133092</name>
</gene>
<keyword evidence="2" id="KW-0695">RNA-directed DNA polymerase</keyword>
<sequence>MTTLANSTNDLKNMLGQFMKMNTTSTLGSRTLPSNTITNPRGDLKGITTRSGVAYKGPTIPTTSFLKIVERETEVTKDTMPPTNNGGTEDVQPPFVQVETQVPNSEPVEAPVSALKPNSKPSIPYPSRLNDQKLREKANNQMEKFFQILQDLHFNISFADALVLMPKFASTIKGLLSNKEKLFELARTPLNEHCSAVLLKNLPEKLRDPGKFLIPCDFPGMDLYLALADLGASINLMPLSMWKKLSLPELTPTCMTLELADQRSFLKTGRALIDVYAGELTLRVGNNAVTFNLDQTSRYSSNYDNSVNRIDIIDVACEEYSQEVLGFSMSGNPTPSTEPIVSISSPTLTPFGDSDFLLEETDAFLAIEDETISLEIDDSYYDSEGDILFLEEFLNDDPSSPPFPPQELKVVEPKNEKYSIDEPPEVKDLPHHLEYAFLEGTDKLPVIIAKNLKYEEKAALIKAGNLYIIMSNSEHSTVTYTSISFLVEDDSDIGSPGVDGPPIMPEDPYAYIMAAYEVPPSPDYIPGPEEDEILPAEEQPLPAAAALPTADSPGYVPESDPEEEPEEDDEDPEEDPTDYPADGDDDDVEDEDEDKDEEEEEEHPSPADSVPPIHRMTARISIRDEPSISLPPKEEVERLLALTTPLPSPLTPLSSPLPQIPSPPLPIPLPLPNSPTHIEIPKSCLPLRKRVRFASPTPSHEVGESLAAGAARQDRPAIAREDLYGFVDGGWMSLLDVRRLGSLDYGHYGYHGKDLVLV</sequence>
<organism evidence="2 3">
    <name type="scientific">Tanacetum coccineum</name>
    <dbReference type="NCBI Taxonomy" id="301880"/>
    <lineage>
        <taxon>Eukaryota</taxon>
        <taxon>Viridiplantae</taxon>
        <taxon>Streptophyta</taxon>
        <taxon>Embryophyta</taxon>
        <taxon>Tracheophyta</taxon>
        <taxon>Spermatophyta</taxon>
        <taxon>Magnoliopsida</taxon>
        <taxon>eudicotyledons</taxon>
        <taxon>Gunneridae</taxon>
        <taxon>Pentapetalae</taxon>
        <taxon>asterids</taxon>
        <taxon>campanulids</taxon>
        <taxon>Asterales</taxon>
        <taxon>Asteraceae</taxon>
        <taxon>Asteroideae</taxon>
        <taxon>Anthemideae</taxon>
        <taxon>Anthemidinae</taxon>
        <taxon>Tanacetum</taxon>
    </lineage>
</organism>
<feature type="compositionally biased region" description="Polar residues" evidence="1">
    <location>
        <begin position="25"/>
        <end position="39"/>
    </location>
</feature>